<gene>
    <name evidence="1" type="ORF">MLD38_016703</name>
</gene>
<proteinExistence type="predicted"/>
<evidence type="ECO:0000313" key="2">
    <source>
        <dbReference type="Proteomes" id="UP001057402"/>
    </source>
</evidence>
<evidence type="ECO:0000313" key="1">
    <source>
        <dbReference type="EMBL" id="KAI4368103.1"/>
    </source>
</evidence>
<comment type="caution">
    <text evidence="1">The sequence shown here is derived from an EMBL/GenBank/DDBJ whole genome shotgun (WGS) entry which is preliminary data.</text>
</comment>
<dbReference type="EMBL" id="CM042884">
    <property type="protein sequence ID" value="KAI4368103.1"/>
    <property type="molecule type" value="Genomic_DNA"/>
</dbReference>
<dbReference type="Proteomes" id="UP001057402">
    <property type="component" value="Chromosome 5"/>
</dbReference>
<protein>
    <submittedName>
        <fullName evidence="1">Uncharacterized protein</fullName>
    </submittedName>
</protein>
<accession>A0ACB9QSA1</accession>
<reference evidence="2" key="1">
    <citation type="journal article" date="2023" name="Front. Plant Sci.">
        <title>Chromosomal-level genome assembly of Melastoma candidum provides insights into trichome evolution.</title>
        <authorList>
            <person name="Zhong Y."/>
            <person name="Wu W."/>
            <person name="Sun C."/>
            <person name="Zou P."/>
            <person name="Liu Y."/>
            <person name="Dai S."/>
            <person name="Zhou R."/>
        </authorList>
    </citation>
    <scope>NUCLEOTIDE SEQUENCE [LARGE SCALE GENOMIC DNA]</scope>
</reference>
<name>A0ACB9QSA1_9MYRT</name>
<organism evidence="1 2">
    <name type="scientific">Melastoma candidum</name>
    <dbReference type="NCBI Taxonomy" id="119954"/>
    <lineage>
        <taxon>Eukaryota</taxon>
        <taxon>Viridiplantae</taxon>
        <taxon>Streptophyta</taxon>
        <taxon>Embryophyta</taxon>
        <taxon>Tracheophyta</taxon>
        <taxon>Spermatophyta</taxon>
        <taxon>Magnoliopsida</taxon>
        <taxon>eudicotyledons</taxon>
        <taxon>Gunneridae</taxon>
        <taxon>Pentapetalae</taxon>
        <taxon>rosids</taxon>
        <taxon>malvids</taxon>
        <taxon>Myrtales</taxon>
        <taxon>Melastomataceae</taxon>
        <taxon>Melastomatoideae</taxon>
        <taxon>Melastomateae</taxon>
        <taxon>Melastoma</taxon>
    </lineage>
</organism>
<keyword evidence="2" id="KW-1185">Reference proteome</keyword>
<sequence length="73" mass="8619">MRSCSKKEGQLVEGKFVAVKKLNLEQFSVESDRCFNRELKILSKLRHRNLVKVIGYSWQRLKALAWEYMENGT</sequence>